<comment type="caution">
    <text evidence="2">The sequence shown here is derived from an EMBL/GenBank/DDBJ whole genome shotgun (WGS) entry which is preliminary data.</text>
</comment>
<keyword evidence="1" id="KW-0472">Membrane</keyword>
<keyword evidence="1" id="KW-0812">Transmembrane</keyword>
<dbReference type="AlphaFoldDB" id="A0A9X2A6F3"/>
<organism evidence="2 3">
    <name type="scientific">Christiangramia crocea</name>
    <dbReference type="NCBI Taxonomy" id="2904124"/>
    <lineage>
        <taxon>Bacteria</taxon>
        <taxon>Pseudomonadati</taxon>
        <taxon>Bacteroidota</taxon>
        <taxon>Flavobacteriia</taxon>
        <taxon>Flavobacteriales</taxon>
        <taxon>Flavobacteriaceae</taxon>
        <taxon>Christiangramia</taxon>
    </lineage>
</organism>
<dbReference type="Proteomes" id="UP001139344">
    <property type="component" value="Unassembled WGS sequence"/>
</dbReference>
<dbReference type="RefSeq" id="WP_240096765.1">
    <property type="nucleotide sequence ID" value="NZ_JAJSON010000013.1"/>
</dbReference>
<evidence type="ECO:0000256" key="1">
    <source>
        <dbReference type="SAM" id="Phobius"/>
    </source>
</evidence>
<proteinExistence type="predicted"/>
<protein>
    <submittedName>
        <fullName evidence="2">Uncharacterized protein</fullName>
    </submittedName>
</protein>
<sequence>MKNTPSPYQIHWPFKIRIKRPGHRFPVILGVILLILPFLFLTGVIFKHYLQIDMWIFTSVYEWIVNSDQKYGDASIVNWTIRFFLLGGPFIAFLLNFLLIFQQKKTASFSLSYKWINLLIILSGALLCIIFLSYLMMENLMPPN</sequence>
<reference evidence="2" key="1">
    <citation type="submission" date="2021-12" db="EMBL/GenBank/DDBJ databases">
        <title>Description of Gramella crocea sp. nov., a new bacterium isolated from activated sludge.</title>
        <authorList>
            <person name="Zhang X."/>
        </authorList>
    </citation>
    <scope>NUCLEOTIDE SEQUENCE</scope>
    <source>
        <strain evidence="2">YB25</strain>
    </source>
</reference>
<gene>
    <name evidence="2" type="ORF">LU635_04810</name>
</gene>
<dbReference type="EMBL" id="JAJSON010000013">
    <property type="protein sequence ID" value="MCG9970951.1"/>
    <property type="molecule type" value="Genomic_DNA"/>
</dbReference>
<accession>A0A9X2A6F3</accession>
<feature type="transmembrane region" description="Helical" evidence="1">
    <location>
        <begin position="113"/>
        <end position="137"/>
    </location>
</feature>
<feature type="transmembrane region" description="Helical" evidence="1">
    <location>
        <begin position="79"/>
        <end position="101"/>
    </location>
</feature>
<evidence type="ECO:0000313" key="3">
    <source>
        <dbReference type="Proteomes" id="UP001139344"/>
    </source>
</evidence>
<feature type="transmembrane region" description="Helical" evidence="1">
    <location>
        <begin position="25"/>
        <end position="46"/>
    </location>
</feature>
<name>A0A9X2A6F3_9FLAO</name>
<keyword evidence="1" id="KW-1133">Transmembrane helix</keyword>
<evidence type="ECO:0000313" key="2">
    <source>
        <dbReference type="EMBL" id="MCG9970951.1"/>
    </source>
</evidence>
<keyword evidence="3" id="KW-1185">Reference proteome</keyword>